<dbReference type="Pfam" id="PF08284">
    <property type="entry name" value="RVP_2"/>
    <property type="match status" value="1"/>
</dbReference>
<feature type="compositionally biased region" description="Gly residues" evidence="1">
    <location>
        <begin position="1"/>
        <end position="12"/>
    </location>
</feature>
<sequence>MPGTGRQGGGPTEGTPAASKPVFPVTATQKPAENRLSDAEKQGRYLRGECFRCGDKYGPGHRCKTGNFKLIEIADEGGEVTRNEQDCSEELAKISFHALFGQSALTTMKLQGILGTAEVLILIDSGSTHNFISDKLVRDMKIITHFISPFGVQIGNGDILRCNQICKDISLQLLDLKISQDFYLFALGGADVVLGIQWLATLNTVQANWKEMFLKFTINGKEYKIKGLPPDMQQPATFSHFAIEPLKLHINEPAVQLIHTRLEDKSLDQGGCIDTDPISGGQRIPYQVVKVVEEK</sequence>
<dbReference type="Proteomes" id="UP000326396">
    <property type="component" value="Linkage Group LG11"/>
</dbReference>
<gene>
    <name evidence="2" type="ORF">E3N88_06264</name>
</gene>
<dbReference type="EMBL" id="SZYD01000003">
    <property type="protein sequence ID" value="KAD6795368.1"/>
    <property type="molecule type" value="Genomic_DNA"/>
</dbReference>
<feature type="region of interest" description="Disordered" evidence="1">
    <location>
        <begin position="1"/>
        <end position="39"/>
    </location>
</feature>
<evidence type="ECO:0000313" key="2">
    <source>
        <dbReference type="EMBL" id="KAD6795368.1"/>
    </source>
</evidence>
<comment type="caution">
    <text evidence="2">The sequence shown here is derived from an EMBL/GenBank/DDBJ whole genome shotgun (WGS) entry which is preliminary data.</text>
</comment>
<dbReference type="PANTHER" id="PTHR15503:SF22">
    <property type="entry name" value="TRANSPOSON TY3-I GAG POLYPROTEIN"/>
    <property type="match status" value="1"/>
</dbReference>
<evidence type="ECO:0000256" key="1">
    <source>
        <dbReference type="SAM" id="MobiDB-lite"/>
    </source>
</evidence>
<accession>A0A5N6PNB2</accession>
<evidence type="ECO:0000313" key="3">
    <source>
        <dbReference type="Proteomes" id="UP000326396"/>
    </source>
</evidence>
<dbReference type="AlphaFoldDB" id="A0A5N6PNB2"/>
<keyword evidence="3" id="KW-1185">Reference proteome</keyword>
<name>A0A5N6PNB2_9ASTR</name>
<protein>
    <submittedName>
        <fullName evidence="2">Uncharacterized protein</fullName>
    </submittedName>
</protein>
<dbReference type="InterPro" id="IPR032567">
    <property type="entry name" value="RTL1-rel"/>
</dbReference>
<dbReference type="Gene3D" id="2.40.70.10">
    <property type="entry name" value="Acid Proteases"/>
    <property type="match status" value="1"/>
</dbReference>
<proteinExistence type="predicted"/>
<organism evidence="2 3">
    <name type="scientific">Mikania micrantha</name>
    <name type="common">bitter vine</name>
    <dbReference type="NCBI Taxonomy" id="192012"/>
    <lineage>
        <taxon>Eukaryota</taxon>
        <taxon>Viridiplantae</taxon>
        <taxon>Streptophyta</taxon>
        <taxon>Embryophyta</taxon>
        <taxon>Tracheophyta</taxon>
        <taxon>Spermatophyta</taxon>
        <taxon>Magnoliopsida</taxon>
        <taxon>eudicotyledons</taxon>
        <taxon>Gunneridae</taxon>
        <taxon>Pentapetalae</taxon>
        <taxon>asterids</taxon>
        <taxon>campanulids</taxon>
        <taxon>Asterales</taxon>
        <taxon>Asteraceae</taxon>
        <taxon>Asteroideae</taxon>
        <taxon>Heliantheae alliance</taxon>
        <taxon>Eupatorieae</taxon>
        <taxon>Mikania</taxon>
    </lineage>
</organism>
<dbReference type="PANTHER" id="PTHR15503">
    <property type="entry name" value="LDOC1 RELATED"/>
    <property type="match status" value="1"/>
</dbReference>
<dbReference type="OrthoDB" id="1934862at2759"/>
<reference evidence="2 3" key="1">
    <citation type="submission" date="2019-05" db="EMBL/GenBank/DDBJ databases">
        <title>Mikania micrantha, genome provides insights into the molecular mechanism of rapid growth.</title>
        <authorList>
            <person name="Liu B."/>
        </authorList>
    </citation>
    <scope>NUCLEOTIDE SEQUENCE [LARGE SCALE GENOMIC DNA]</scope>
    <source>
        <strain evidence="2">NLD-2019</strain>
        <tissue evidence="2">Leaf</tissue>
    </source>
</reference>
<dbReference type="InterPro" id="IPR021109">
    <property type="entry name" value="Peptidase_aspartic_dom_sf"/>
</dbReference>
<dbReference type="CDD" id="cd00303">
    <property type="entry name" value="retropepsin_like"/>
    <property type="match status" value="1"/>
</dbReference>